<gene>
    <name evidence="2" type="ORF">ENL21_06735</name>
</gene>
<feature type="compositionally biased region" description="Basic and acidic residues" evidence="1">
    <location>
        <begin position="366"/>
        <end position="376"/>
    </location>
</feature>
<dbReference type="Gene3D" id="1.25.40.10">
    <property type="entry name" value="Tetratricopeptide repeat domain"/>
    <property type="match status" value="2"/>
</dbReference>
<dbReference type="SMART" id="SM00028">
    <property type="entry name" value="TPR"/>
    <property type="match status" value="3"/>
</dbReference>
<reference evidence="2" key="1">
    <citation type="journal article" date="2020" name="mSystems">
        <title>Genome- and Community-Level Interaction Insights into Carbon Utilization and Element Cycling Functions of Hydrothermarchaeota in Hydrothermal Sediment.</title>
        <authorList>
            <person name="Zhou Z."/>
            <person name="Liu Y."/>
            <person name="Xu W."/>
            <person name="Pan J."/>
            <person name="Luo Z.H."/>
            <person name="Li M."/>
        </authorList>
    </citation>
    <scope>NUCLEOTIDE SEQUENCE [LARGE SCALE GENOMIC DNA]</scope>
    <source>
        <strain evidence="2">HyVt-76</strain>
    </source>
</reference>
<dbReference type="InterPro" id="IPR019734">
    <property type="entry name" value="TPR_rpt"/>
</dbReference>
<dbReference type="Pfam" id="PF13428">
    <property type="entry name" value="TPR_14"/>
    <property type="match status" value="1"/>
</dbReference>
<name>A0A7V5H421_CALAY</name>
<comment type="caution">
    <text evidence="2">The sequence shown here is derived from an EMBL/GenBank/DDBJ whole genome shotgun (WGS) entry which is preliminary data.</text>
</comment>
<sequence length="396" mass="46637">MNFFNLHLLSTYLKKWSYNDNKVTFNYSYCCEIGYDRSHVDMRLGSPVNMVNEFLNNVFHRAKENINEHFEADSEEVKMENNGSNIILVNEPEVKRKLSIFFSKILKEFNNNKRSRGRSRIISTRSLDFYYNDFEYEPLSDEIKFYVHLNRGLNKMNGDLYSNAVDDLNNALAFRPEDPVANKNIAKALMKLGKFEEAVKHLEIYTQAEKSDVALHQLAQAYMRLGYLDKAEEIYKQIEKEFPDSLYALFGLAQINYKRGKGFKQKLDKIYKQNPEWLAEHLKTNWSYSLPGYAEDEESKWNAATAARYLGFNRPFDLTRKAFNDEIPSYFDSEKGTIRFVKPELDAWVELVNRYKLEPQNYQTHEELLTEQEKQKAQRKKGRRSKKSDPVNEQVA</sequence>
<dbReference type="SUPFAM" id="SSF48452">
    <property type="entry name" value="TPR-like"/>
    <property type="match status" value="1"/>
</dbReference>
<feature type="compositionally biased region" description="Basic residues" evidence="1">
    <location>
        <begin position="377"/>
        <end position="386"/>
    </location>
</feature>
<dbReference type="AlphaFoldDB" id="A0A7V5H421"/>
<protein>
    <submittedName>
        <fullName evidence="2">Tetratricopeptide repeat protein</fullName>
    </submittedName>
</protein>
<evidence type="ECO:0000256" key="1">
    <source>
        <dbReference type="SAM" id="MobiDB-lite"/>
    </source>
</evidence>
<feature type="region of interest" description="Disordered" evidence="1">
    <location>
        <begin position="366"/>
        <end position="396"/>
    </location>
</feature>
<organism evidence="2">
    <name type="scientific">Caldithrix abyssi</name>
    <dbReference type="NCBI Taxonomy" id="187145"/>
    <lineage>
        <taxon>Bacteria</taxon>
        <taxon>Pseudomonadati</taxon>
        <taxon>Calditrichota</taxon>
        <taxon>Calditrichia</taxon>
        <taxon>Calditrichales</taxon>
        <taxon>Calditrichaceae</taxon>
        <taxon>Caldithrix</taxon>
    </lineage>
</organism>
<dbReference type="Proteomes" id="UP000886111">
    <property type="component" value="Unassembled WGS sequence"/>
</dbReference>
<evidence type="ECO:0000313" key="2">
    <source>
        <dbReference type="EMBL" id="HHE55461.1"/>
    </source>
</evidence>
<dbReference type="EMBL" id="DRTD01000497">
    <property type="protein sequence ID" value="HHE55461.1"/>
    <property type="molecule type" value="Genomic_DNA"/>
</dbReference>
<dbReference type="InterPro" id="IPR011990">
    <property type="entry name" value="TPR-like_helical_dom_sf"/>
</dbReference>
<accession>A0A7V5H421</accession>
<proteinExistence type="predicted"/>